<dbReference type="OrthoDB" id="9786493at2"/>
<keyword evidence="5 7" id="KW-0472">Membrane</keyword>
<dbReference type="FunFam" id="1.20.1080.10:FF:000011">
    <property type="entry name" value="Formate family transporter"/>
    <property type="match status" value="1"/>
</dbReference>
<feature type="transmembrane region" description="Helical" evidence="7">
    <location>
        <begin position="187"/>
        <end position="211"/>
    </location>
</feature>
<evidence type="ECO:0000313" key="9">
    <source>
        <dbReference type="Proteomes" id="UP000184052"/>
    </source>
</evidence>
<evidence type="ECO:0000256" key="7">
    <source>
        <dbReference type="SAM" id="Phobius"/>
    </source>
</evidence>
<dbReference type="InterPro" id="IPR000292">
    <property type="entry name" value="For/NO2_transpt"/>
</dbReference>
<keyword evidence="4 7" id="KW-1133">Transmembrane helix</keyword>
<evidence type="ECO:0000256" key="3">
    <source>
        <dbReference type="ARBA" id="ARBA00022692"/>
    </source>
</evidence>
<dbReference type="GO" id="GO:0005886">
    <property type="term" value="C:plasma membrane"/>
    <property type="evidence" value="ECO:0007669"/>
    <property type="project" value="TreeGrafter"/>
</dbReference>
<dbReference type="InterPro" id="IPR023271">
    <property type="entry name" value="Aquaporin-like"/>
</dbReference>
<evidence type="ECO:0000256" key="1">
    <source>
        <dbReference type="ARBA" id="ARBA00004141"/>
    </source>
</evidence>
<keyword evidence="3 7" id="KW-0812">Transmembrane</keyword>
<comment type="subcellular location">
    <subcellularLocation>
        <location evidence="1">Membrane</location>
        <topology evidence="1">Multi-pass membrane protein</topology>
    </subcellularLocation>
</comment>
<dbReference type="PROSITE" id="PS01005">
    <property type="entry name" value="FORMATE_NITRITE_TP_1"/>
    <property type="match status" value="1"/>
</dbReference>
<organism evidence="8 9">
    <name type="scientific">Dethiosulfatibacter aminovorans DSM 17477</name>
    <dbReference type="NCBI Taxonomy" id="1121476"/>
    <lineage>
        <taxon>Bacteria</taxon>
        <taxon>Bacillati</taxon>
        <taxon>Bacillota</taxon>
        <taxon>Tissierellia</taxon>
        <taxon>Dethiosulfatibacter</taxon>
    </lineage>
</organism>
<dbReference type="EMBL" id="FQZL01000046">
    <property type="protein sequence ID" value="SHJ85269.1"/>
    <property type="molecule type" value="Genomic_DNA"/>
</dbReference>
<dbReference type="Proteomes" id="UP000184052">
    <property type="component" value="Unassembled WGS sequence"/>
</dbReference>
<protein>
    <submittedName>
        <fullName evidence="8">Formate/nitrite transporter</fullName>
    </submittedName>
</protein>
<dbReference type="Pfam" id="PF01226">
    <property type="entry name" value="Form_Nir_trans"/>
    <property type="match status" value="1"/>
</dbReference>
<name>A0A1M6MPC0_9FIRM</name>
<keyword evidence="2" id="KW-0813">Transport</keyword>
<dbReference type="GO" id="GO:0015499">
    <property type="term" value="F:formate transmembrane transporter activity"/>
    <property type="evidence" value="ECO:0007669"/>
    <property type="project" value="TreeGrafter"/>
</dbReference>
<dbReference type="PANTHER" id="PTHR30520:SF6">
    <property type="entry name" value="FORMATE_NITRATE FAMILY TRANSPORTER (EUROFUNG)"/>
    <property type="match status" value="1"/>
</dbReference>
<feature type="transmembrane region" description="Helical" evidence="7">
    <location>
        <begin position="231"/>
        <end position="253"/>
    </location>
</feature>
<dbReference type="InterPro" id="IPR024002">
    <property type="entry name" value="For/NO2_transpt_CS"/>
</dbReference>
<proteinExistence type="inferred from homology"/>
<gene>
    <name evidence="8" type="ORF">SAMN02745751_03543</name>
</gene>
<dbReference type="PANTHER" id="PTHR30520">
    <property type="entry name" value="FORMATE TRANSPORTER-RELATED"/>
    <property type="match status" value="1"/>
</dbReference>
<dbReference type="NCBIfam" id="TIGR00790">
    <property type="entry name" value="fnt"/>
    <property type="match status" value="1"/>
</dbReference>
<feature type="transmembrane region" description="Helical" evidence="7">
    <location>
        <begin position="71"/>
        <end position="98"/>
    </location>
</feature>
<reference evidence="8 9" key="1">
    <citation type="submission" date="2016-11" db="EMBL/GenBank/DDBJ databases">
        <authorList>
            <person name="Jaros S."/>
            <person name="Januszkiewicz K."/>
            <person name="Wedrychowicz H."/>
        </authorList>
    </citation>
    <scope>NUCLEOTIDE SEQUENCE [LARGE SCALE GENOMIC DNA]</scope>
    <source>
        <strain evidence="8 9">DSM 17477</strain>
    </source>
</reference>
<dbReference type="STRING" id="1121476.SAMN02745751_03543"/>
<dbReference type="Gene3D" id="1.20.1080.10">
    <property type="entry name" value="Glycerol uptake facilitator protein"/>
    <property type="match status" value="1"/>
</dbReference>
<evidence type="ECO:0000256" key="4">
    <source>
        <dbReference type="ARBA" id="ARBA00022989"/>
    </source>
</evidence>
<dbReference type="AlphaFoldDB" id="A0A1M6MPC0"/>
<evidence type="ECO:0000313" key="8">
    <source>
        <dbReference type="EMBL" id="SHJ85269.1"/>
    </source>
</evidence>
<keyword evidence="9" id="KW-1185">Reference proteome</keyword>
<evidence type="ECO:0000256" key="2">
    <source>
        <dbReference type="ARBA" id="ARBA00022448"/>
    </source>
</evidence>
<sequence length="271" mass="29126">MDKMFLAPGEIAKSWIGIGKKKANLPIMKMILLGIFAGVFVGFGAHADIIIMQTLGKTVDVGFAKFMGAAMFPVGIILVVVAGAELFTGNCLIAVSVLTGEEKMKNLLKNWVLVYIGNFMGSIALAFLLAKSGLYGGAAGAKAIAIAEGKVNLAMSPAIIRGVFCNILVVLAVWMQSGAKDITGKVFTLWFPVMAFVLSGFEHSIANMYFIPLGKFLGANLTWSQMWVNNIIPVTIGNIIGGAIIVPLVYWYVYVYDSQNKIKVEKKSMTA</sequence>
<feature type="transmembrane region" description="Helical" evidence="7">
    <location>
        <begin position="158"/>
        <end position="175"/>
    </location>
</feature>
<comment type="similarity">
    <text evidence="6">Belongs to the FNT transporter (TC 1.A.16) family.</text>
</comment>
<evidence type="ECO:0000256" key="5">
    <source>
        <dbReference type="ARBA" id="ARBA00023136"/>
    </source>
</evidence>
<evidence type="ECO:0000256" key="6">
    <source>
        <dbReference type="ARBA" id="ARBA00049660"/>
    </source>
</evidence>
<feature type="transmembrane region" description="Helical" evidence="7">
    <location>
        <begin position="110"/>
        <end position="130"/>
    </location>
</feature>
<dbReference type="RefSeq" id="WP_073050944.1">
    <property type="nucleotide sequence ID" value="NZ_FQZL01000046.1"/>
</dbReference>
<accession>A0A1M6MPC0</accession>